<organism evidence="1 2">
    <name type="scientific">Citrobacter arsenatis</name>
    <dbReference type="NCBI Taxonomy" id="2546350"/>
    <lineage>
        <taxon>Bacteria</taxon>
        <taxon>Pseudomonadati</taxon>
        <taxon>Pseudomonadota</taxon>
        <taxon>Gammaproteobacteria</taxon>
        <taxon>Enterobacterales</taxon>
        <taxon>Enterobacteriaceae</taxon>
        <taxon>Citrobacter</taxon>
    </lineage>
</organism>
<reference evidence="1 2" key="1">
    <citation type="submission" date="2019-03" db="EMBL/GenBank/DDBJ databases">
        <title>Complete genome sequence of an arsenate-respiring bacteria, Citrobacter sp. LY-1.</title>
        <authorList>
            <person name="Wang H."/>
            <person name="Liu Y."/>
            <person name="Li Q."/>
            <person name="Huang J."/>
        </authorList>
    </citation>
    <scope>NUCLEOTIDE SEQUENCE [LARGE SCALE GENOMIC DNA]</scope>
    <source>
        <strain evidence="1 2">LY-1</strain>
    </source>
</reference>
<keyword evidence="2" id="KW-1185">Reference proteome</keyword>
<proteinExistence type="predicted"/>
<protein>
    <submittedName>
        <fullName evidence="1">Uncharacterized protein</fullName>
    </submittedName>
</protein>
<dbReference type="EMBL" id="CP037864">
    <property type="protein sequence ID" value="QBM22199.1"/>
    <property type="molecule type" value="Genomic_DNA"/>
</dbReference>
<gene>
    <name evidence="1" type="ORF">E1B03_06995</name>
</gene>
<evidence type="ECO:0000313" key="1">
    <source>
        <dbReference type="EMBL" id="QBM22199.1"/>
    </source>
</evidence>
<sequence length="86" mass="9636">MAADTREEYCKGCARNEKRGMIQVRRVLPGGKKKKRTIKVHSALHFCTRLLIAGWRRKRLNRPTIPGGRVSVAPSGDNRILLRAGG</sequence>
<accession>A0A4P6WGK0</accession>
<dbReference type="Proteomes" id="UP000293850">
    <property type="component" value="Chromosome"/>
</dbReference>
<dbReference type="AlphaFoldDB" id="A0A4P6WGK0"/>
<evidence type="ECO:0000313" key="2">
    <source>
        <dbReference type="Proteomes" id="UP000293850"/>
    </source>
</evidence>
<name>A0A4P6WGK0_9ENTR</name>
<dbReference type="KEGG" id="cars:E1B03_06995"/>